<dbReference type="PRINTS" id="PR00463">
    <property type="entry name" value="EP450I"/>
</dbReference>
<keyword evidence="4" id="KW-0560">Oxidoreductase</keyword>
<evidence type="ECO:0000256" key="6">
    <source>
        <dbReference type="PIRSR" id="PIRSR602401-1"/>
    </source>
</evidence>
<proteinExistence type="inferred from homology"/>
<keyword evidence="8" id="KW-1185">Reference proteome</keyword>
<comment type="caution">
    <text evidence="7">The sequence shown here is derived from an EMBL/GenBank/DDBJ whole genome shotgun (WGS) entry which is preliminary data.</text>
</comment>
<evidence type="ECO:0000256" key="3">
    <source>
        <dbReference type="ARBA" id="ARBA00022723"/>
    </source>
</evidence>
<dbReference type="EMBL" id="JAOQAV010000020">
    <property type="protein sequence ID" value="KAJ4186571.1"/>
    <property type="molecule type" value="Genomic_DNA"/>
</dbReference>
<dbReference type="CDD" id="cd11041">
    <property type="entry name" value="CYP503A1-like"/>
    <property type="match status" value="1"/>
</dbReference>
<evidence type="ECO:0008006" key="9">
    <source>
        <dbReference type="Google" id="ProtNLM"/>
    </source>
</evidence>
<dbReference type="AlphaFoldDB" id="A0A9W8UZ36"/>
<sequence length="334" mass="37864">MGFFVPTITYVTNTLLVDEQLSSDSEWVRHTSEFAVNRYAAADDVRQWPPYISALVAPFIPSVRRLHQQRRYVMEKMTPLYENLRSQGMFKKKSSRKGARGYEWLWSGSPDEVTLQDFSDTMMRTLIASIHTTAKTMSVALVDMLTRPELLEELKTESREAVNDFGGVDLERLIKLDCFLKESQRLSPMFLLTMNRIVTQNYEFKCSSLKLPKGTMIMAPAAAIATDPDTFQDPNTFDGHRYLRMREVHKEAASSLVLGMSTIDSLGFGLGNQACPGRFLAVNNLKLMLAKLLVDWDLSIAKDGMEYTGSPPKRECNDFSVVPPQGFNMCVRKL</sequence>
<dbReference type="PANTHER" id="PTHR46206">
    <property type="entry name" value="CYTOCHROME P450"/>
    <property type="match status" value="1"/>
</dbReference>
<evidence type="ECO:0000256" key="2">
    <source>
        <dbReference type="ARBA" id="ARBA00010617"/>
    </source>
</evidence>
<evidence type="ECO:0000256" key="4">
    <source>
        <dbReference type="ARBA" id="ARBA00023002"/>
    </source>
</evidence>
<dbReference type="InterPro" id="IPR002401">
    <property type="entry name" value="Cyt_P450_E_grp-I"/>
</dbReference>
<dbReference type="SUPFAM" id="SSF48264">
    <property type="entry name" value="Cytochrome P450"/>
    <property type="match status" value="1"/>
</dbReference>
<dbReference type="GO" id="GO:0004497">
    <property type="term" value="F:monooxygenase activity"/>
    <property type="evidence" value="ECO:0007669"/>
    <property type="project" value="InterPro"/>
</dbReference>
<keyword evidence="3 6" id="KW-0479">Metal-binding</keyword>
<reference evidence="7" key="1">
    <citation type="submission" date="2022-09" db="EMBL/GenBank/DDBJ databases">
        <title>Fusarium specimens isolated from Avocado Roots.</title>
        <authorList>
            <person name="Stajich J."/>
            <person name="Roper C."/>
            <person name="Heimlech-Rivalta G."/>
        </authorList>
    </citation>
    <scope>NUCLEOTIDE SEQUENCE</scope>
    <source>
        <strain evidence="7">A02</strain>
    </source>
</reference>
<evidence type="ECO:0000313" key="8">
    <source>
        <dbReference type="Proteomes" id="UP001152087"/>
    </source>
</evidence>
<dbReference type="Gene3D" id="1.10.630.10">
    <property type="entry name" value="Cytochrome P450"/>
    <property type="match status" value="1"/>
</dbReference>
<dbReference type="InterPro" id="IPR001128">
    <property type="entry name" value="Cyt_P450"/>
</dbReference>
<dbReference type="Pfam" id="PF00067">
    <property type="entry name" value="p450"/>
    <property type="match status" value="1"/>
</dbReference>
<protein>
    <recommendedName>
        <fullName evidence="9">Cytochrome P450 monooxygenase</fullName>
    </recommendedName>
</protein>
<name>A0A9W8UZ36_9HYPO</name>
<dbReference type="PRINTS" id="PR00385">
    <property type="entry name" value="P450"/>
</dbReference>
<keyword evidence="6" id="KW-0349">Heme</keyword>
<comment type="similarity">
    <text evidence="2">Belongs to the cytochrome P450 family.</text>
</comment>
<accession>A0A9W8UZ36</accession>
<dbReference type="GO" id="GO:0005506">
    <property type="term" value="F:iron ion binding"/>
    <property type="evidence" value="ECO:0007669"/>
    <property type="project" value="InterPro"/>
</dbReference>
<comment type="cofactor">
    <cofactor evidence="1 6">
        <name>heme</name>
        <dbReference type="ChEBI" id="CHEBI:30413"/>
    </cofactor>
</comment>
<evidence type="ECO:0000313" key="7">
    <source>
        <dbReference type="EMBL" id="KAJ4186571.1"/>
    </source>
</evidence>
<dbReference type="Proteomes" id="UP001152087">
    <property type="component" value="Unassembled WGS sequence"/>
</dbReference>
<gene>
    <name evidence="7" type="ORF">NW755_007868</name>
</gene>
<feature type="binding site" description="axial binding residue" evidence="6">
    <location>
        <position position="275"/>
    </location>
    <ligand>
        <name>heme</name>
        <dbReference type="ChEBI" id="CHEBI:30413"/>
    </ligand>
    <ligandPart>
        <name>Fe</name>
        <dbReference type="ChEBI" id="CHEBI:18248"/>
    </ligandPart>
</feature>
<evidence type="ECO:0000256" key="1">
    <source>
        <dbReference type="ARBA" id="ARBA00001971"/>
    </source>
</evidence>
<dbReference type="GO" id="GO:0020037">
    <property type="term" value="F:heme binding"/>
    <property type="evidence" value="ECO:0007669"/>
    <property type="project" value="InterPro"/>
</dbReference>
<evidence type="ECO:0000256" key="5">
    <source>
        <dbReference type="ARBA" id="ARBA00023004"/>
    </source>
</evidence>
<dbReference type="GO" id="GO:0016705">
    <property type="term" value="F:oxidoreductase activity, acting on paired donors, with incorporation or reduction of molecular oxygen"/>
    <property type="evidence" value="ECO:0007669"/>
    <property type="project" value="InterPro"/>
</dbReference>
<dbReference type="InterPro" id="IPR036396">
    <property type="entry name" value="Cyt_P450_sf"/>
</dbReference>
<keyword evidence="5 6" id="KW-0408">Iron</keyword>
<organism evidence="7 8">
    <name type="scientific">Fusarium falciforme</name>
    <dbReference type="NCBI Taxonomy" id="195108"/>
    <lineage>
        <taxon>Eukaryota</taxon>
        <taxon>Fungi</taxon>
        <taxon>Dikarya</taxon>
        <taxon>Ascomycota</taxon>
        <taxon>Pezizomycotina</taxon>
        <taxon>Sordariomycetes</taxon>
        <taxon>Hypocreomycetidae</taxon>
        <taxon>Hypocreales</taxon>
        <taxon>Nectriaceae</taxon>
        <taxon>Fusarium</taxon>
        <taxon>Fusarium solani species complex</taxon>
    </lineage>
</organism>